<gene>
    <name evidence="12" type="primary">folD</name>
    <name evidence="15" type="ORF">C8E03_101388</name>
    <name evidence="16" type="ORF">CG710_001225</name>
</gene>
<dbReference type="NCBIfam" id="NF008058">
    <property type="entry name" value="PRK10792.1"/>
    <property type="match status" value="1"/>
</dbReference>
<dbReference type="UniPathway" id="UPA00193"/>
<dbReference type="InterPro" id="IPR046346">
    <property type="entry name" value="Aminoacid_DH-like_N_sf"/>
</dbReference>
<dbReference type="PANTHER" id="PTHR48099">
    <property type="entry name" value="C-1-TETRAHYDROFOLATE SYNTHASE, CYTOPLASMIC-RELATED"/>
    <property type="match status" value="1"/>
</dbReference>
<evidence type="ECO:0000256" key="1">
    <source>
        <dbReference type="ARBA" id="ARBA00004777"/>
    </source>
</evidence>
<comment type="pathway">
    <text evidence="1 12">One-carbon metabolism; tetrahydrofolate interconversion.</text>
</comment>
<reference evidence="16 17" key="1">
    <citation type="journal article" date="2017" name="Genome Announc.">
        <title>Draft Genome Sequence of a Sporulating and Motile Strain of Lachnotalea glycerini Isolated from Water in Quebec City, Canada.</title>
        <authorList>
            <person name="Maheux A.F."/>
            <person name="Boudreau D.K."/>
            <person name="Berube E."/>
            <person name="Boissinot M."/>
            <person name="Raymond F."/>
            <person name="Brodeur S."/>
            <person name="Corbeil J."/>
            <person name="Isabel S."/>
            <person name="Omar R.F."/>
            <person name="Bergeron M.G."/>
        </authorList>
    </citation>
    <scope>NUCLEOTIDE SEQUENCE [LARGE SCALE GENOMIC DNA]</scope>
    <source>
        <strain evidence="16 17">CCRI-19302</strain>
    </source>
</reference>
<dbReference type="InterPro" id="IPR036291">
    <property type="entry name" value="NAD(P)-bd_dom_sf"/>
</dbReference>
<dbReference type="GO" id="GO:0005829">
    <property type="term" value="C:cytosol"/>
    <property type="evidence" value="ECO:0007669"/>
    <property type="project" value="TreeGrafter"/>
</dbReference>
<evidence type="ECO:0000256" key="8">
    <source>
        <dbReference type="ARBA" id="ARBA00023002"/>
    </source>
</evidence>
<evidence type="ECO:0000256" key="4">
    <source>
        <dbReference type="ARBA" id="ARBA00022605"/>
    </source>
</evidence>
<dbReference type="GO" id="GO:0006164">
    <property type="term" value="P:purine nucleotide biosynthetic process"/>
    <property type="evidence" value="ECO:0007669"/>
    <property type="project" value="UniProtKB-KW"/>
</dbReference>
<dbReference type="EC" id="1.5.1.5" evidence="12"/>
<evidence type="ECO:0000259" key="13">
    <source>
        <dbReference type="Pfam" id="PF00763"/>
    </source>
</evidence>
<dbReference type="Gene3D" id="3.40.50.10860">
    <property type="entry name" value="Leucine Dehydrogenase, chain A, domain 1"/>
    <property type="match status" value="1"/>
</dbReference>
<sequence length="280" mass="30383">MTQIIDGKIISKQIKDELKQTVDKLKTENKEITLAVIQVGNDPASSVYVNNKKKACAYIGINSLSYELEEKVKETELLELIYDLNDNPIVNGILVQLPLPSHINEDKIINAITPMKDVDGFHPQNVGAMCIGGQGFVSCTPAGVIQLLKRSQIEIAGKECVVVGRSNIVGKPMSLLLLKENGTVTIAHSKTKDLKEVTKRADILVVAVGKPKFITNEYVKEGAVVIDVGIHRDDNNKLCGDVDYEAVYNKVSAITPVPGGVGPMTIAMLMNNCVVSALNF</sequence>
<feature type="domain" description="Tetrahydrofolate dehydrogenase/cyclohydrolase catalytic" evidence="13">
    <location>
        <begin position="5"/>
        <end position="119"/>
    </location>
</feature>
<dbReference type="NCBIfam" id="NF010783">
    <property type="entry name" value="PRK14186.1"/>
    <property type="match status" value="1"/>
</dbReference>
<dbReference type="GO" id="GO:0009086">
    <property type="term" value="P:methionine biosynthetic process"/>
    <property type="evidence" value="ECO:0007669"/>
    <property type="project" value="UniProtKB-KW"/>
</dbReference>
<dbReference type="EMBL" id="QICS01000001">
    <property type="protein sequence ID" value="PXV95758.1"/>
    <property type="molecule type" value="Genomic_DNA"/>
</dbReference>
<evidence type="ECO:0000256" key="6">
    <source>
        <dbReference type="ARBA" id="ARBA00022801"/>
    </source>
</evidence>
<evidence type="ECO:0000313" key="16">
    <source>
        <dbReference type="EMBL" id="RDY33176.1"/>
    </source>
</evidence>
<dbReference type="PROSITE" id="PS00766">
    <property type="entry name" value="THF_DHG_CYH_1"/>
    <property type="match status" value="1"/>
</dbReference>
<evidence type="ECO:0000256" key="9">
    <source>
        <dbReference type="ARBA" id="ARBA00023102"/>
    </source>
</evidence>
<dbReference type="Pfam" id="PF00763">
    <property type="entry name" value="THF_DHG_CYH"/>
    <property type="match status" value="1"/>
</dbReference>
<keyword evidence="7 12" id="KW-0521">NADP</keyword>
<dbReference type="EC" id="3.5.4.9" evidence="12"/>
<dbReference type="PANTHER" id="PTHR48099:SF5">
    <property type="entry name" value="C-1-TETRAHYDROFOLATE SYNTHASE, CYTOPLASMIC"/>
    <property type="match status" value="1"/>
</dbReference>
<evidence type="ECO:0000313" key="15">
    <source>
        <dbReference type="EMBL" id="PXV95758.1"/>
    </source>
</evidence>
<keyword evidence="17" id="KW-1185">Reference proteome</keyword>
<dbReference type="AlphaFoldDB" id="A0A255IAY9"/>
<dbReference type="EMBL" id="NOKA02000001">
    <property type="protein sequence ID" value="RDY33176.1"/>
    <property type="molecule type" value="Genomic_DNA"/>
</dbReference>
<evidence type="ECO:0000256" key="3">
    <source>
        <dbReference type="ARBA" id="ARBA00022563"/>
    </source>
</evidence>
<dbReference type="RefSeq" id="WP_094378143.1">
    <property type="nucleotide sequence ID" value="NZ_NOKA02000001.1"/>
</dbReference>
<dbReference type="Pfam" id="PF02882">
    <property type="entry name" value="THF_DHG_CYH_C"/>
    <property type="match status" value="1"/>
</dbReference>
<dbReference type="InterPro" id="IPR000672">
    <property type="entry name" value="THF_DH/CycHdrlase"/>
</dbReference>
<evidence type="ECO:0000256" key="2">
    <source>
        <dbReference type="ARBA" id="ARBA00011738"/>
    </source>
</evidence>
<evidence type="ECO:0000256" key="11">
    <source>
        <dbReference type="ARBA" id="ARBA00023268"/>
    </source>
</evidence>
<keyword evidence="5 12" id="KW-0658">Purine biosynthesis</keyword>
<evidence type="ECO:0000259" key="14">
    <source>
        <dbReference type="Pfam" id="PF02882"/>
    </source>
</evidence>
<comment type="catalytic activity">
    <reaction evidence="12">
        <text>(6R)-5,10-methylene-5,6,7,8-tetrahydrofolate + NADP(+) = (6R)-5,10-methenyltetrahydrofolate + NADPH</text>
        <dbReference type="Rhea" id="RHEA:22812"/>
        <dbReference type="ChEBI" id="CHEBI:15636"/>
        <dbReference type="ChEBI" id="CHEBI:57455"/>
        <dbReference type="ChEBI" id="CHEBI:57783"/>
        <dbReference type="ChEBI" id="CHEBI:58349"/>
        <dbReference type="EC" id="1.5.1.5"/>
    </reaction>
</comment>
<dbReference type="SUPFAM" id="SSF53223">
    <property type="entry name" value="Aminoacid dehydrogenase-like, N-terminal domain"/>
    <property type="match status" value="1"/>
</dbReference>
<evidence type="ECO:0000256" key="5">
    <source>
        <dbReference type="ARBA" id="ARBA00022755"/>
    </source>
</evidence>
<dbReference type="OrthoDB" id="9803580at2"/>
<keyword evidence="11 12" id="KW-0511">Multifunctional enzyme</keyword>
<feature type="binding site" evidence="12">
    <location>
        <position position="230"/>
    </location>
    <ligand>
        <name>NADP(+)</name>
        <dbReference type="ChEBI" id="CHEBI:58349"/>
    </ligand>
</feature>
<organism evidence="16 17">
    <name type="scientific">Lachnotalea glycerini</name>
    <dbReference type="NCBI Taxonomy" id="1763509"/>
    <lineage>
        <taxon>Bacteria</taxon>
        <taxon>Bacillati</taxon>
        <taxon>Bacillota</taxon>
        <taxon>Clostridia</taxon>
        <taxon>Lachnospirales</taxon>
        <taxon>Lachnospiraceae</taxon>
        <taxon>Lachnotalea</taxon>
    </lineage>
</organism>
<dbReference type="Gene3D" id="3.40.50.720">
    <property type="entry name" value="NAD(P)-binding Rossmann-like Domain"/>
    <property type="match status" value="1"/>
</dbReference>
<reference evidence="16" key="3">
    <citation type="submission" date="2018-07" db="EMBL/GenBank/DDBJ databases">
        <authorList>
            <person name="Quirk P.G."/>
            <person name="Krulwich T.A."/>
        </authorList>
    </citation>
    <scope>NUCLEOTIDE SEQUENCE</scope>
    <source>
        <strain evidence="16">CCRI-19302</strain>
    </source>
</reference>
<keyword evidence="3 12" id="KW-0554">One-carbon metabolism</keyword>
<proteinExistence type="inferred from homology"/>
<dbReference type="FunFam" id="3.40.50.10860:FF:000005">
    <property type="entry name" value="C-1-tetrahydrofolate synthase, cytoplasmic, putative"/>
    <property type="match status" value="1"/>
</dbReference>
<comment type="function">
    <text evidence="12">Catalyzes the oxidation of 5,10-methylenetetrahydrofolate to 5,10-methenyltetrahydrofolate and then the hydrolysis of 5,10-methenyltetrahydrofolate to 10-formyltetrahydrofolate.</text>
</comment>
<reference evidence="15 18" key="2">
    <citation type="submission" date="2018-05" db="EMBL/GenBank/DDBJ databases">
        <title>Genomic Encyclopedia of Type Strains, Phase IV (KMG-IV): sequencing the most valuable type-strain genomes for metagenomic binning, comparative biology and taxonomic classification.</title>
        <authorList>
            <person name="Goeker M."/>
        </authorList>
    </citation>
    <scope>NUCLEOTIDE SEQUENCE [LARGE SCALE GENOMIC DNA]</scope>
    <source>
        <strain evidence="15 18">DSM 28816</strain>
    </source>
</reference>
<comment type="caution">
    <text evidence="12">Lacks conserved residue(s) required for the propagation of feature annotation.</text>
</comment>
<dbReference type="PROSITE" id="PS00767">
    <property type="entry name" value="THF_DHG_CYH_2"/>
    <property type="match status" value="1"/>
</dbReference>
<evidence type="ECO:0000256" key="12">
    <source>
        <dbReference type="HAMAP-Rule" id="MF_01576"/>
    </source>
</evidence>
<keyword evidence="4 12" id="KW-0028">Amino-acid biosynthesis</keyword>
<dbReference type="GO" id="GO:0004488">
    <property type="term" value="F:methylenetetrahydrofolate dehydrogenase (NADP+) activity"/>
    <property type="evidence" value="ECO:0007669"/>
    <property type="project" value="UniProtKB-UniRule"/>
</dbReference>
<dbReference type="InterPro" id="IPR020630">
    <property type="entry name" value="THF_DH/CycHdrlase_cat_dom"/>
</dbReference>
<keyword evidence="6 12" id="KW-0378">Hydrolase</keyword>
<feature type="domain" description="Tetrahydrofolate dehydrogenase/cyclohydrolase NAD(P)-binding" evidence="14">
    <location>
        <begin position="138"/>
        <end position="277"/>
    </location>
</feature>
<feature type="binding site" evidence="12">
    <location>
        <begin position="164"/>
        <end position="166"/>
    </location>
    <ligand>
        <name>NADP(+)</name>
        <dbReference type="ChEBI" id="CHEBI:58349"/>
    </ligand>
</feature>
<dbReference type="PRINTS" id="PR00085">
    <property type="entry name" value="THFDHDRGNASE"/>
</dbReference>
<evidence type="ECO:0000313" key="17">
    <source>
        <dbReference type="Proteomes" id="UP000216411"/>
    </source>
</evidence>
<dbReference type="GO" id="GO:0004477">
    <property type="term" value="F:methenyltetrahydrofolate cyclohydrolase activity"/>
    <property type="evidence" value="ECO:0007669"/>
    <property type="project" value="UniProtKB-UniRule"/>
</dbReference>
<evidence type="ECO:0000313" key="18">
    <source>
        <dbReference type="Proteomes" id="UP000247523"/>
    </source>
</evidence>
<keyword evidence="10 12" id="KW-0486">Methionine biosynthesis</keyword>
<keyword evidence="9 12" id="KW-0368">Histidine biosynthesis</keyword>
<dbReference type="SUPFAM" id="SSF51735">
    <property type="entry name" value="NAD(P)-binding Rossmann-fold domains"/>
    <property type="match status" value="1"/>
</dbReference>
<dbReference type="HAMAP" id="MF_01576">
    <property type="entry name" value="THF_DHG_CYH"/>
    <property type="match status" value="1"/>
</dbReference>
<evidence type="ECO:0000256" key="7">
    <source>
        <dbReference type="ARBA" id="ARBA00022857"/>
    </source>
</evidence>
<protein>
    <recommendedName>
        <fullName evidence="12">Bifunctional protein FolD</fullName>
    </recommendedName>
    <domain>
        <recommendedName>
            <fullName evidence="12">Methylenetetrahydrofolate dehydrogenase</fullName>
            <ecNumber evidence="12">1.5.1.5</ecNumber>
        </recommendedName>
    </domain>
    <domain>
        <recommendedName>
            <fullName evidence="12">Methenyltetrahydrofolate cyclohydrolase</fullName>
            <ecNumber evidence="12">3.5.4.9</ecNumber>
        </recommendedName>
    </domain>
</protein>
<dbReference type="Proteomes" id="UP000247523">
    <property type="component" value="Unassembled WGS sequence"/>
</dbReference>
<name>A0A255IAY9_9FIRM</name>
<dbReference type="CDD" id="cd01080">
    <property type="entry name" value="NAD_bind_m-THF_DH_Cyclohyd"/>
    <property type="match status" value="1"/>
</dbReference>
<accession>A0A255IAY9</accession>
<keyword evidence="8 12" id="KW-0560">Oxidoreductase</keyword>
<dbReference type="GO" id="GO:0035999">
    <property type="term" value="P:tetrahydrofolate interconversion"/>
    <property type="evidence" value="ECO:0007669"/>
    <property type="project" value="UniProtKB-UniRule"/>
</dbReference>
<dbReference type="InterPro" id="IPR020867">
    <property type="entry name" value="THF_DH/CycHdrlase_CS"/>
</dbReference>
<comment type="catalytic activity">
    <reaction evidence="12">
        <text>(6R)-5,10-methenyltetrahydrofolate + H2O = (6R)-10-formyltetrahydrofolate + H(+)</text>
        <dbReference type="Rhea" id="RHEA:23700"/>
        <dbReference type="ChEBI" id="CHEBI:15377"/>
        <dbReference type="ChEBI" id="CHEBI:15378"/>
        <dbReference type="ChEBI" id="CHEBI:57455"/>
        <dbReference type="ChEBI" id="CHEBI:195366"/>
        <dbReference type="EC" id="3.5.4.9"/>
    </reaction>
</comment>
<comment type="similarity">
    <text evidence="12">Belongs to the tetrahydrofolate dehydrogenase/cyclohydrolase family.</text>
</comment>
<comment type="caution">
    <text evidence="16">The sequence shown here is derived from an EMBL/GenBank/DDBJ whole genome shotgun (WGS) entry which is preliminary data.</text>
</comment>
<dbReference type="GO" id="GO:0000105">
    <property type="term" value="P:L-histidine biosynthetic process"/>
    <property type="evidence" value="ECO:0007669"/>
    <property type="project" value="UniProtKB-KW"/>
</dbReference>
<dbReference type="InterPro" id="IPR020631">
    <property type="entry name" value="THF_DH/CycHdrlase_NAD-bd_dom"/>
</dbReference>
<evidence type="ECO:0000256" key="10">
    <source>
        <dbReference type="ARBA" id="ARBA00023167"/>
    </source>
</evidence>
<comment type="subunit">
    <text evidence="2 12">Homodimer.</text>
</comment>
<dbReference type="Proteomes" id="UP000216411">
    <property type="component" value="Unassembled WGS sequence"/>
</dbReference>
<dbReference type="FunFam" id="3.40.50.720:FF:000094">
    <property type="entry name" value="Bifunctional protein FolD"/>
    <property type="match status" value="1"/>
</dbReference>